<protein>
    <submittedName>
        <fullName evidence="2">Uncharacterized protein</fullName>
    </submittedName>
</protein>
<comment type="caution">
    <text evidence="2">The sequence shown here is derived from an EMBL/GenBank/DDBJ whole genome shotgun (WGS) entry which is preliminary data.</text>
</comment>
<dbReference type="AlphaFoldDB" id="A0A2K3KEY3"/>
<evidence type="ECO:0000313" key="2">
    <source>
        <dbReference type="EMBL" id="PNX64851.1"/>
    </source>
</evidence>
<dbReference type="Proteomes" id="UP000236291">
    <property type="component" value="Unassembled WGS sequence"/>
</dbReference>
<dbReference type="EMBL" id="ASHM01171275">
    <property type="protein sequence ID" value="PNX64851.1"/>
    <property type="molecule type" value="Genomic_DNA"/>
</dbReference>
<evidence type="ECO:0000313" key="3">
    <source>
        <dbReference type="Proteomes" id="UP000236291"/>
    </source>
</evidence>
<reference evidence="2 3" key="2">
    <citation type="journal article" date="2017" name="Front. Plant Sci.">
        <title>Gene Classification and Mining of Molecular Markers Useful in Red Clover (Trifolium pratense) Breeding.</title>
        <authorList>
            <person name="Istvanek J."/>
            <person name="Dluhosova J."/>
            <person name="Dluhos P."/>
            <person name="Patkova L."/>
            <person name="Nedelnik J."/>
            <person name="Repkova J."/>
        </authorList>
    </citation>
    <scope>NUCLEOTIDE SEQUENCE [LARGE SCALE GENOMIC DNA]</scope>
    <source>
        <strain evidence="3">cv. Tatra</strain>
        <tissue evidence="2">Young leaves</tissue>
    </source>
</reference>
<proteinExistence type="predicted"/>
<reference evidence="2 3" key="1">
    <citation type="journal article" date="2014" name="Am. J. Bot.">
        <title>Genome assembly and annotation for red clover (Trifolium pratense; Fabaceae).</title>
        <authorList>
            <person name="Istvanek J."/>
            <person name="Jaros M."/>
            <person name="Krenek A."/>
            <person name="Repkova J."/>
        </authorList>
    </citation>
    <scope>NUCLEOTIDE SEQUENCE [LARGE SCALE GENOMIC DNA]</scope>
    <source>
        <strain evidence="3">cv. Tatra</strain>
        <tissue evidence="2">Young leaves</tissue>
    </source>
</reference>
<organism evidence="2 3">
    <name type="scientific">Trifolium pratense</name>
    <name type="common">Red clover</name>
    <dbReference type="NCBI Taxonomy" id="57577"/>
    <lineage>
        <taxon>Eukaryota</taxon>
        <taxon>Viridiplantae</taxon>
        <taxon>Streptophyta</taxon>
        <taxon>Embryophyta</taxon>
        <taxon>Tracheophyta</taxon>
        <taxon>Spermatophyta</taxon>
        <taxon>Magnoliopsida</taxon>
        <taxon>eudicotyledons</taxon>
        <taxon>Gunneridae</taxon>
        <taxon>Pentapetalae</taxon>
        <taxon>rosids</taxon>
        <taxon>fabids</taxon>
        <taxon>Fabales</taxon>
        <taxon>Fabaceae</taxon>
        <taxon>Papilionoideae</taxon>
        <taxon>50 kb inversion clade</taxon>
        <taxon>NPAAA clade</taxon>
        <taxon>Hologalegina</taxon>
        <taxon>IRL clade</taxon>
        <taxon>Trifolieae</taxon>
        <taxon>Trifolium</taxon>
    </lineage>
</organism>
<gene>
    <name evidence="2" type="ORF">L195_g062315</name>
</gene>
<accession>A0A2K3KEY3</accession>
<evidence type="ECO:0000256" key="1">
    <source>
        <dbReference type="SAM" id="MobiDB-lite"/>
    </source>
</evidence>
<feature type="region of interest" description="Disordered" evidence="1">
    <location>
        <begin position="20"/>
        <end position="76"/>
    </location>
</feature>
<name>A0A2K3KEY3_TRIPR</name>
<feature type="non-terminal residue" evidence="2">
    <location>
        <position position="76"/>
    </location>
</feature>
<feature type="compositionally biased region" description="Basic and acidic residues" evidence="1">
    <location>
        <begin position="35"/>
        <end position="68"/>
    </location>
</feature>
<sequence>MKIEELQSALEVHEIKVLSRCSEKKEQQSLQAQTNKKEENGKNYKKKDKDKPKWLKDQSSKTDDKAESSKGGGFAK</sequence>